<evidence type="ECO:0000256" key="2">
    <source>
        <dbReference type="ARBA" id="ARBA00023125"/>
    </source>
</evidence>
<dbReference type="SUPFAM" id="SSF46689">
    <property type="entry name" value="Homeodomain-like"/>
    <property type="match status" value="1"/>
</dbReference>
<dbReference type="InterPro" id="IPR009057">
    <property type="entry name" value="Homeodomain-like_sf"/>
</dbReference>
<dbReference type="PROSITE" id="PS01124">
    <property type="entry name" value="HTH_ARAC_FAMILY_2"/>
    <property type="match status" value="1"/>
</dbReference>
<keyword evidence="1" id="KW-0805">Transcription regulation</keyword>
<name>A0A8J4H3F3_9BACL</name>
<dbReference type="Pfam" id="PF12833">
    <property type="entry name" value="HTH_18"/>
    <property type="match status" value="1"/>
</dbReference>
<dbReference type="InterPro" id="IPR020449">
    <property type="entry name" value="Tscrpt_reg_AraC-type_HTH"/>
</dbReference>
<keyword evidence="6" id="KW-1185">Reference proteome</keyword>
<dbReference type="PRINTS" id="PR00032">
    <property type="entry name" value="HTHARAC"/>
</dbReference>
<dbReference type="SMART" id="SM00342">
    <property type="entry name" value="HTH_ARAC"/>
    <property type="match status" value="1"/>
</dbReference>
<dbReference type="Pfam" id="PF17853">
    <property type="entry name" value="GGDEF_2"/>
    <property type="match status" value="1"/>
</dbReference>
<dbReference type="GO" id="GO:0043565">
    <property type="term" value="F:sequence-specific DNA binding"/>
    <property type="evidence" value="ECO:0007669"/>
    <property type="project" value="InterPro"/>
</dbReference>
<dbReference type="GO" id="GO:0003700">
    <property type="term" value="F:DNA-binding transcription factor activity"/>
    <property type="evidence" value="ECO:0007669"/>
    <property type="project" value="InterPro"/>
</dbReference>
<keyword evidence="3" id="KW-0804">Transcription</keyword>
<dbReference type="Gene3D" id="1.10.10.60">
    <property type="entry name" value="Homeodomain-like"/>
    <property type="match status" value="2"/>
</dbReference>
<dbReference type="EMBL" id="BOVK01000043">
    <property type="protein sequence ID" value="GIQ70277.1"/>
    <property type="molecule type" value="Genomic_DNA"/>
</dbReference>
<organism evidence="5 6">
    <name type="scientific">Xylanibacillus composti</name>
    <dbReference type="NCBI Taxonomy" id="1572762"/>
    <lineage>
        <taxon>Bacteria</taxon>
        <taxon>Bacillati</taxon>
        <taxon>Bacillota</taxon>
        <taxon>Bacilli</taxon>
        <taxon>Bacillales</taxon>
        <taxon>Paenibacillaceae</taxon>
        <taxon>Xylanibacillus</taxon>
    </lineage>
</organism>
<gene>
    <name evidence="5" type="ORF">XYCOK13_31010</name>
</gene>
<evidence type="ECO:0000313" key="5">
    <source>
        <dbReference type="EMBL" id="GIQ70277.1"/>
    </source>
</evidence>
<dbReference type="RefSeq" id="WP_213413055.1">
    <property type="nucleotide sequence ID" value="NZ_BOVK01000043.1"/>
</dbReference>
<dbReference type="InterPro" id="IPR018060">
    <property type="entry name" value="HTH_AraC"/>
</dbReference>
<evidence type="ECO:0000259" key="4">
    <source>
        <dbReference type="PROSITE" id="PS01124"/>
    </source>
</evidence>
<dbReference type="PANTHER" id="PTHR43280">
    <property type="entry name" value="ARAC-FAMILY TRANSCRIPTIONAL REGULATOR"/>
    <property type="match status" value="1"/>
</dbReference>
<keyword evidence="2" id="KW-0238">DNA-binding</keyword>
<dbReference type="InterPro" id="IPR041522">
    <property type="entry name" value="CdaR_GGDEF"/>
</dbReference>
<feature type="domain" description="HTH araC/xylS-type" evidence="4">
    <location>
        <begin position="291"/>
        <end position="388"/>
    </location>
</feature>
<evidence type="ECO:0000256" key="3">
    <source>
        <dbReference type="ARBA" id="ARBA00023163"/>
    </source>
</evidence>
<dbReference type="PANTHER" id="PTHR43280:SF10">
    <property type="entry name" value="REGULATORY PROTEIN POCR"/>
    <property type="match status" value="1"/>
</dbReference>
<accession>A0A8J4H3F3</accession>
<dbReference type="Proteomes" id="UP000677918">
    <property type="component" value="Unassembled WGS sequence"/>
</dbReference>
<comment type="caution">
    <text evidence="5">The sequence shown here is derived from an EMBL/GenBank/DDBJ whole genome shotgun (WGS) entry which is preliminary data.</text>
</comment>
<protein>
    <recommendedName>
        <fullName evidence="4">HTH araC/xylS-type domain-containing protein</fullName>
    </recommendedName>
</protein>
<evidence type="ECO:0000256" key="1">
    <source>
        <dbReference type="ARBA" id="ARBA00023015"/>
    </source>
</evidence>
<proteinExistence type="predicted"/>
<reference evidence="5" key="1">
    <citation type="submission" date="2021-04" db="EMBL/GenBank/DDBJ databases">
        <title>Draft genome sequence of Xylanibacillus composti strain K13.</title>
        <authorList>
            <person name="Uke A."/>
            <person name="Chhe C."/>
            <person name="Baramee S."/>
            <person name="Kosugi A."/>
        </authorList>
    </citation>
    <scope>NUCLEOTIDE SEQUENCE</scope>
    <source>
        <strain evidence="5">K13</strain>
    </source>
</reference>
<sequence>MQMQAEKLLLQDECILNWMRDRVLIDLVSDRLSKSEDLKEKLSLFNLNPFYTFPAIALLEPSASNKEDSEKRRISEKIREDLQQQLKDSSVVFTDEEGRTGILFSWASKGVIDRIQRMLNARFPFPVNIGVGKPCSQLSDVHQSYKQAVQALQNKFYKGAGQVIHFSELGKTRPLQDYPVSREKDLYERMKSADSDVEIECAVNDFYHCILQNGPIDVKDIYELTIRLLVGMEKRALEDAEKANASLHYEIMSIVKMETLQEIKRYVIEYLKELKDVISQNEKESHRSIIKKTLYFMEMECQNATLGSVAQKVYMTPTYLSLLFKMNTGKTFIEQLTDIRIDKAKDMLKNSYLKNYEVAERVGYQDSRYFSQLFKKKVGVSPSEYRASVGK</sequence>
<evidence type="ECO:0000313" key="6">
    <source>
        <dbReference type="Proteomes" id="UP000677918"/>
    </source>
</evidence>
<dbReference type="AlphaFoldDB" id="A0A8J4H3F3"/>